<evidence type="ECO:0000259" key="2">
    <source>
        <dbReference type="PROSITE" id="PS50089"/>
    </source>
</evidence>
<dbReference type="PANTHER" id="PTHR22765">
    <property type="entry name" value="RING FINGER AND PROTEASE ASSOCIATED DOMAIN-CONTAINING"/>
    <property type="match status" value="1"/>
</dbReference>
<dbReference type="SUPFAM" id="SSF57850">
    <property type="entry name" value="RING/U-box"/>
    <property type="match status" value="1"/>
</dbReference>
<dbReference type="FunFam" id="3.30.40.10:FF:000611">
    <property type="entry name" value="Zinc finger family protein"/>
    <property type="match status" value="1"/>
</dbReference>
<name>A0AAD5DF04_AMBAR</name>
<dbReference type="Gene3D" id="3.30.40.10">
    <property type="entry name" value="Zinc/RING finger domain, C3HC4 (zinc finger)"/>
    <property type="match status" value="1"/>
</dbReference>
<keyword evidence="4" id="KW-1185">Reference proteome</keyword>
<dbReference type="Pfam" id="PF13639">
    <property type="entry name" value="zf-RING_2"/>
    <property type="match status" value="1"/>
</dbReference>
<evidence type="ECO:0000313" key="4">
    <source>
        <dbReference type="Proteomes" id="UP001206925"/>
    </source>
</evidence>
<dbReference type="AlphaFoldDB" id="A0AAD5DF04"/>
<dbReference type="PROSITE" id="PS50089">
    <property type="entry name" value="ZF_RING_2"/>
    <property type="match status" value="1"/>
</dbReference>
<keyword evidence="1" id="KW-0479">Metal-binding</keyword>
<proteinExistence type="predicted"/>
<protein>
    <recommendedName>
        <fullName evidence="2">RING-type domain-containing protein</fullName>
    </recommendedName>
</protein>
<reference evidence="3" key="1">
    <citation type="submission" date="2022-06" db="EMBL/GenBank/DDBJ databases">
        <title>Uncovering the hologenomic basis of an extraordinary plant invasion.</title>
        <authorList>
            <person name="Bieker V.C."/>
            <person name="Martin M.D."/>
            <person name="Gilbert T."/>
            <person name="Hodgins K."/>
            <person name="Battlay P."/>
            <person name="Petersen B."/>
            <person name="Wilson J."/>
        </authorList>
    </citation>
    <scope>NUCLEOTIDE SEQUENCE</scope>
    <source>
        <strain evidence="3">AA19_3_7</strain>
        <tissue evidence="3">Leaf</tissue>
    </source>
</reference>
<keyword evidence="1" id="KW-0863">Zinc-finger</keyword>
<evidence type="ECO:0000256" key="1">
    <source>
        <dbReference type="PROSITE-ProRule" id="PRU00175"/>
    </source>
</evidence>
<dbReference type="InterPro" id="IPR013083">
    <property type="entry name" value="Znf_RING/FYVE/PHD"/>
</dbReference>
<dbReference type="GO" id="GO:0006511">
    <property type="term" value="P:ubiquitin-dependent protein catabolic process"/>
    <property type="evidence" value="ECO:0007669"/>
    <property type="project" value="TreeGrafter"/>
</dbReference>
<dbReference type="SMART" id="SM00184">
    <property type="entry name" value="RING"/>
    <property type="match status" value="1"/>
</dbReference>
<dbReference type="GO" id="GO:0008270">
    <property type="term" value="F:zinc ion binding"/>
    <property type="evidence" value="ECO:0007669"/>
    <property type="project" value="UniProtKB-KW"/>
</dbReference>
<comment type="caution">
    <text evidence="3">The sequence shown here is derived from an EMBL/GenBank/DDBJ whole genome shotgun (WGS) entry which is preliminary data.</text>
</comment>
<accession>A0AAD5DF04</accession>
<dbReference type="EMBL" id="JAMZMK010000352">
    <property type="protein sequence ID" value="KAI7756545.1"/>
    <property type="molecule type" value="Genomic_DNA"/>
</dbReference>
<sequence length="198" mass="22038">MAGKLPGIECARRRRFPGSSGWSDHSSFVVNSAFGSTRSWRLYDTHFTSTSFSQRSMVNQSEQDEMLGCVARKAKERLDGRLRSHWKSEINSQERSTGASLVEETGRKVSTSVASGDLQPGVSSLKKSGSKMFNWGKMGSNHKSSDQEECVVCLEKFKAGEKLDRLPCAHRFHSMCLLPWLESHAHCPCCRMSVLGST</sequence>
<dbReference type="InterPro" id="IPR001841">
    <property type="entry name" value="Znf_RING"/>
</dbReference>
<dbReference type="InterPro" id="IPR051826">
    <property type="entry name" value="E3_ubiquitin-ligase_domain"/>
</dbReference>
<dbReference type="GO" id="GO:0061630">
    <property type="term" value="F:ubiquitin protein ligase activity"/>
    <property type="evidence" value="ECO:0007669"/>
    <property type="project" value="TreeGrafter"/>
</dbReference>
<organism evidence="3 4">
    <name type="scientific">Ambrosia artemisiifolia</name>
    <name type="common">Common ragweed</name>
    <dbReference type="NCBI Taxonomy" id="4212"/>
    <lineage>
        <taxon>Eukaryota</taxon>
        <taxon>Viridiplantae</taxon>
        <taxon>Streptophyta</taxon>
        <taxon>Embryophyta</taxon>
        <taxon>Tracheophyta</taxon>
        <taxon>Spermatophyta</taxon>
        <taxon>Magnoliopsida</taxon>
        <taxon>eudicotyledons</taxon>
        <taxon>Gunneridae</taxon>
        <taxon>Pentapetalae</taxon>
        <taxon>asterids</taxon>
        <taxon>campanulids</taxon>
        <taxon>Asterales</taxon>
        <taxon>Asteraceae</taxon>
        <taxon>Asteroideae</taxon>
        <taxon>Heliantheae alliance</taxon>
        <taxon>Heliantheae</taxon>
        <taxon>Ambrosia</taxon>
    </lineage>
</organism>
<keyword evidence="1" id="KW-0862">Zinc</keyword>
<dbReference type="PANTHER" id="PTHR22765:SF303">
    <property type="entry name" value="RING-TYPE DOMAIN-CONTAINING PROTEIN"/>
    <property type="match status" value="1"/>
</dbReference>
<dbReference type="CDD" id="cd16454">
    <property type="entry name" value="RING-H2_PA-TM-RING"/>
    <property type="match status" value="1"/>
</dbReference>
<feature type="domain" description="RING-type" evidence="2">
    <location>
        <begin position="150"/>
        <end position="191"/>
    </location>
</feature>
<dbReference type="Proteomes" id="UP001206925">
    <property type="component" value="Unassembled WGS sequence"/>
</dbReference>
<gene>
    <name evidence="3" type="ORF">M8C21_008748</name>
</gene>
<evidence type="ECO:0000313" key="3">
    <source>
        <dbReference type="EMBL" id="KAI7756545.1"/>
    </source>
</evidence>